<feature type="domain" description="Putative heavy-metal chelation" evidence="1">
    <location>
        <begin position="96"/>
        <end position="233"/>
    </location>
</feature>
<dbReference type="AlphaFoldDB" id="A0AAT9GV33"/>
<dbReference type="Gene3D" id="3.40.50.11590">
    <property type="match status" value="1"/>
</dbReference>
<dbReference type="Pfam" id="PF04016">
    <property type="entry name" value="DUF364"/>
    <property type="match status" value="1"/>
</dbReference>
<reference evidence="3" key="1">
    <citation type="submission" date="2024-03" db="EMBL/GenBank/DDBJ databases">
        <title>Complete genome sequence of Sulfurisphaera javensis strain KD-1.</title>
        <authorList>
            <person name="Sakai H."/>
            <person name="Nur N."/>
            <person name="Suwanto A."/>
            <person name="Kurosawa N."/>
        </authorList>
    </citation>
    <scope>NUCLEOTIDE SEQUENCE</scope>
    <source>
        <strain evidence="3">KD-1</strain>
    </source>
</reference>
<evidence type="ECO:0000259" key="1">
    <source>
        <dbReference type="Pfam" id="PF04016"/>
    </source>
</evidence>
<gene>
    <name evidence="3" type="ORF">SJAV_25560</name>
</gene>
<dbReference type="SUPFAM" id="SSF159713">
    <property type="entry name" value="Dhaf3308-like"/>
    <property type="match status" value="1"/>
</dbReference>
<dbReference type="KEGG" id="sjv:SJAV_25560"/>
<evidence type="ECO:0000259" key="2">
    <source>
        <dbReference type="Pfam" id="PF13938"/>
    </source>
</evidence>
<feature type="domain" description="DUF4213" evidence="2">
    <location>
        <begin position="13"/>
        <end position="85"/>
    </location>
</feature>
<sequence length="250" mass="27737">MIPEYLVSYAKDHDEKIKDVYIGTTWTCVLSKYCGTASTDPGSNHVSVRGFGHLHEKYVSELSEYLLSFNLLESSVGLAAINSVITPSYNSNYNGLDLALELGKNKRIVMVGYYGNYPNLEGFKKIAKEFIILELNPFLIDVSRGIFPSTAAEHYIPKADIVIITGMTIINKSIDRLIELAKKEGDAITFIVGPSTPMLKDLLDFGIDVLAGLMVVNEKGFIKKITQGCGIISPEKLEHDVKYITLSRFM</sequence>
<protein>
    <submittedName>
        <fullName evidence="3">DUF364 domain-containing protein</fullName>
    </submittedName>
</protein>
<dbReference type="InterPro" id="IPR025251">
    <property type="entry name" value="DUF4213"/>
</dbReference>
<proteinExistence type="predicted"/>
<dbReference type="RefSeq" id="WP_369610111.1">
    <property type="nucleotide sequence ID" value="NZ_AP031322.1"/>
</dbReference>
<dbReference type="GeneID" id="92355514"/>
<dbReference type="InterPro" id="IPR007161">
    <property type="entry name" value="DUF364"/>
</dbReference>
<organism evidence="3">
    <name type="scientific">Sulfurisphaera javensis</name>
    <dbReference type="NCBI Taxonomy" id="2049879"/>
    <lineage>
        <taxon>Archaea</taxon>
        <taxon>Thermoproteota</taxon>
        <taxon>Thermoprotei</taxon>
        <taxon>Sulfolobales</taxon>
        <taxon>Sulfolobaceae</taxon>
        <taxon>Sulfurisphaera</taxon>
    </lineage>
</organism>
<evidence type="ECO:0000313" key="3">
    <source>
        <dbReference type="EMBL" id="BFH74612.1"/>
    </source>
</evidence>
<dbReference type="Gene3D" id="3.30.390.100">
    <property type="match status" value="1"/>
</dbReference>
<dbReference type="Pfam" id="PF13938">
    <property type="entry name" value="DUF4213"/>
    <property type="match status" value="1"/>
</dbReference>
<accession>A0AAT9GV33</accession>
<dbReference type="EMBL" id="AP031322">
    <property type="protein sequence ID" value="BFH74612.1"/>
    <property type="molecule type" value="Genomic_DNA"/>
</dbReference>
<name>A0AAT9GV33_9CREN</name>